<organism evidence="1 2">
    <name type="scientific">Streblomastix strix</name>
    <dbReference type="NCBI Taxonomy" id="222440"/>
    <lineage>
        <taxon>Eukaryota</taxon>
        <taxon>Metamonada</taxon>
        <taxon>Preaxostyla</taxon>
        <taxon>Oxymonadida</taxon>
        <taxon>Streblomastigidae</taxon>
        <taxon>Streblomastix</taxon>
    </lineage>
</organism>
<proteinExistence type="predicted"/>
<dbReference type="OrthoDB" id="10068079at2759"/>
<protein>
    <submittedName>
        <fullName evidence="1">Uncharacterized protein</fullName>
    </submittedName>
</protein>
<dbReference type="SUPFAM" id="SSF51126">
    <property type="entry name" value="Pectin lyase-like"/>
    <property type="match status" value="1"/>
</dbReference>
<reference evidence="1 2" key="1">
    <citation type="submission" date="2019-03" db="EMBL/GenBank/DDBJ databases">
        <title>Single cell metagenomics reveals metabolic interactions within the superorganism composed of flagellate Streblomastix strix and complex community of Bacteroidetes bacteria on its surface.</title>
        <authorList>
            <person name="Treitli S.C."/>
            <person name="Kolisko M."/>
            <person name="Husnik F."/>
            <person name="Keeling P."/>
            <person name="Hampl V."/>
        </authorList>
    </citation>
    <scope>NUCLEOTIDE SEQUENCE [LARGE SCALE GENOMIC DNA]</scope>
    <source>
        <strain evidence="1">ST1C</strain>
    </source>
</reference>
<dbReference type="Proteomes" id="UP000324800">
    <property type="component" value="Unassembled WGS sequence"/>
</dbReference>
<sequence>MKRKKGPTVIEYDKVEHRKLRDGIIDDHPRVTKMEQYKVMQWFRQLHIEVLDSHQSEHVAANPMRIGAVLCDVVDCCINKQSQYKFKIARENIEREFPVLKADHRVDLSYLSNHDAFIQDQNEANFEQLKRIREAKRYPATGQSIAKYCGTQFEYDKPNILPFPIQSPGQQQHNTSGIGVQLTTSQAEQQQGMPMFGNRGNIPQSPVPPPCHSIPLKIEKSKTLILALISKTFEVIDTSNGKSPKIAFALEQECNDGYEIAFIDAEHVESITISKSVPIYISGLNKTTGKRMKFCGDSENDDQGQYIITVGSQSNGDIIIHNIEFGEWNGGFIRSEGGKSVMLQNSLLVGGGTIIHNTDGILDIQSDEFIGDGLNIPIDPFIFATKGNVNIINSLFKKGSFKGDRSGCIVCCGTVTECTIDSCQFTENKFNAGSAATLITTPSCTQMIIKGTPNKRTIFSGLNITNKISGHFIKTISSKVSISHTDFIDSAFSGQGNAITINEQQASEISFIWCNFTNLKSDSNSIASSCIHTYLSSENGFQFNAENCIFSDCRYCGSSQVLGNSITIQSEPSGRSAVRIIRFTECILINNRGNGYCGAVLIDSLTKCTINIIDSFFNENSGIEANDIWINSINTQIELNSSIFNTSYSDRVIFVSNKTVSGTRDGSRSLPYQKILDSVAKLNYTSKPVNMPRTIYILDDIWDERDYFDSINKIFTVKSGIDDDDDNGMRRKPTWITTESQVSTIRIYSGDLTIEAINSLTIVSCIFNGLGINGKSTLDFIYGAAMRRMTLKDFWKQIEIKSIQGSETIMRCNNDDENGVILTVTTDSITPIIVQYVKMIIDSGFFVIQQSNKAQLTLSHIEFIGAGTIKQEGLTLLLIEYSSFRLSNNISTMAPFVQAIRGQIEIDSCSFGTSLETNLGQPAIQTFAQCTNIKFAQTIFSNLHSIITNGEQKASGAVIEMGEKTEVEFTDCIFIHCIDSSSDIQHSTGAVCIILKSSDSLIHKLSDEQLIQSAISFNQCQFTGCIGGSSGAIQSISNSPEFNQRLNIIIDKCSFDSCGNDNSIVGACYFNGQSTNNNYGEASVTDSHFKNCIGIKSGGILFGENMISVNAKNNNFSHINIEQVKCLVATDIFFSSKELLDQSGGIASVTQGYKYEQDQQQNTIGQIKIQGFSSNFAQYLDCVSRNEEQQCGEIPCGGELNVQSDECEYNQDEDKDQECKQKCIPLVNTPITECGCLVVNDPRAICKQICIPKKDTQVNQYCPCFVIGDPRDACKTISIPTEDTPVTIDNPCLAHNDPREACKTISIPEANTPVTVDNPCLAHNDPREACKIINIPTEDTPVTIDNPCLAHNDPREACKIINIPTEDTPVTIDNPCLAHNDPREACKIINIPTEDTPVTIDNPCLAHNDPREACRTISIPTEESPITDQYPCLAN</sequence>
<name>A0A5J4WBN3_9EUKA</name>
<accession>A0A5J4WBN3</accession>
<comment type="caution">
    <text evidence="1">The sequence shown here is derived from an EMBL/GenBank/DDBJ whole genome shotgun (WGS) entry which is preliminary data.</text>
</comment>
<dbReference type="InterPro" id="IPR011050">
    <property type="entry name" value="Pectin_lyase_fold/virulence"/>
</dbReference>
<gene>
    <name evidence="1" type="ORF">EZS28_012160</name>
</gene>
<dbReference type="EMBL" id="SNRW01002585">
    <property type="protein sequence ID" value="KAA6392311.1"/>
    <property type="molecule type" value="Genomic_DNA"/>
</dbReference>
<evidence type="ECO:0000313" key="1">
    <source>
        <dbReference type="EMBL" id="KAA6392311.1"/>
    </source>
</evidence>
<feature type="non-terminal residue" evidence="1">
    <location>
        <position position="1435"/>
    </location>
</feature>
<evidence type="ECO:0000313" key="2">
    <source>
        <dbReference type="Proteomes" id="UP000324800"/>
    </source>
</evidence>